<dbReference type="Pfam" id="PF00117">
    <property type="entry name" value="GATase"/>
    <property type="match status" value="1"/>
</dbReference>
<organism evidence="13 14">
    <name type="scientific">Longimicrobium terrae</name>
    <dbReference type="NCBI Taxonomy" id="1639882"/>
    <lineage>
        <taxon>Bacteria</taxon>
        <taxon>Pseudomonadati</taxon>
        <taxon>Gemmatimonadota</taxon>
        <taxon>Longimicrobiia</taxon>
        <taxon>Longimicrobiales</taxon>
        <taxon>Longimicrobiaceae</taxon>
        <taxon>Longimicrobium</taxon>
    </lineage>
</organism>
<evidence type="ECO:0000256" key="11">
    <source>
        <dbReference type="PIRSR" id="PIRSR000495-1"/>
    </source>
</evidence>
<reference evidence="13 14" key="1">
    <citation type="submission" date="2020-08" db="EMBL/GenBank/DDBJ databases">
        <title>Genomic Encyclopedia of Type Strains, Phase IV (KMG-IV): sequencing the most valuable type-strain genomes for metagenomic binning, comparative biology and taxonomic classification.</title>
        <authorList>
            <person name="Goeker M."/>
        </authorList>
    </citation>
    <scope>NUCLEOTIDE SEQUENCE [LARGE SCALE GENOMIC DNA]</scope>
    <source>
        <strain evidence="13 14">DSM 29007</strain>
    </source>
</reference>
<comment type="function">
    <text evidence="10">IGPS catalyzes the conversion of PRFAR and glutamine to IGP, AICAR and glutamate. The HisH subunit catalyzes the hydrolysis of glutamine to glutamate and ammonia as part of the synthesis of IGP and AICAR. The resulting ammonia molecule is channeled to the active site of HisF.</text>
</comment>
<evidence type="ECO:0000256" key="2">
    <source>
        <dbReference type="ARBA" id="ARBA00011152"/>
    </source>
</evidence>
<comment type="subunit">
    <text evidence="2 10">Heterodimer of HisH and HisF.</text>
</comment>
<dbReference type="InterPro" id="IPR017926">
    <property type="entry name" value="GATASE"/>
</dbReference>
<gene>
    <name evidence="10" type="primary">hisH</name>
    <name evidence="13" type="ORF">HNQ61_003521</name>
</gene>
<dbReference type="PANTHER" id="PTHR42701">
    <property type="entry name" value="IMIDAZOLE GLYCEROL PHOSPHATE SYNTHASE SUBUNIT HISH"/>
    <property type="match status" value="1"/>
</dbReference>
<evidence type="ECO:0000313" key="13">
    <source>
        <dbReference type="EMBL" id="MBB6071861.1"/>
    </source>
</evidence>
<evidence type="ECO:0000256" key="10">
    <source>
        <dbReference type="HAMAP-Rule" id="MF_00278"/>
    </source>
</evidence>
<keyword evidence="7 10" id="KW-0456">Lyase</keyword>
<accession>A0A841H1A7</accession>
<evidence type="ECO:0000313" key="14">
    <source>
        <dbReference type="Proteomes" id="UP000582837"/>
    </source>
</evidence>
<keyword evidence="14" id="KW-1185">Reference proteome</keyword>
<dbReference type="NCBIfam" id="TIGR01855">
    <property type="entry name" value="IMP_synth_hisH"/>
    <property type="match status" value="1"/>
</dbReference>
<dbReference type="GO" id="GO:0000105">
    <property type="term" value="P:L-histidine biosynthetic process"/>
    <property type="evidence" value="ECO:0007669"/>
    <property type="project" value="UniProtKB-UniRule"/>
</dbReference>
<keyword evidence="5 10" id="KW-0315">Glutamine amidotransferase</keyword>
<keyword evidence="10" id="KW-0963">Cytoplasm</keyword>
<dbReference type="EC" id="4.3.2.10" evidence="10"/>
<dbReference type="GO" id="GO:0005737">
    <property type="term" value="C:cytoplasm"/>
    <property type="evidence" value="ECO:0007669"/>
    <property type="project" value="UniProtKB-SubCell"/>
</dbReference>
<evidence type="ECO:0000256" key="3">
    <source>
        <dbReference type="ARBA" id="ARBA00022605"/>
    </source>
</evidence>
<proteinExistence type="inferred from homology"/>
<dbReference type="RefSeq" id="WP_170035313.1">
    <property type="nucleotide sequence ID" value="NZ_JABDTL010000001.1"/>
</dbReference>
<keyword evidence="6 10" id="KW-0368">Histidine biosynthesis</keyword>
<dbReference type="AlphaFoldDB" id="A0A841H1A7"/>
<keyword evidence="3 10" id="KW-0028">Amino-acid biosynthesis</keyword>
<dbReference type="CDD" id="cd01748">
    <property type="entry name" value="GATase1_IGP_Synthase"/>
    <property type="match status" value="1"/>
</dbReference>
<name>A0A841H1A7_9BACT</name>
<dbReference type="InterPro" id="IPR010139">
    <property type="entry name" value="Imidazole-glycPsynth_HisH"/>
</dbReference>
<comment type="caution">
    <text evidence="13">The sequence shown here is derived from an EMBL/GenBank/DDBJ whole genome shotgun (WGS) entry which is preliminary data.</text>
</comment>
<evidence type="ECO:0000256" key="8">
    <source>
        <dbReference type="ARBA" id="ARBA00047838"/>
    </source>
</evidence>
<feature type="active site" description="Nucleophile" evidence="10 11">
    <location>
        <position position="84"/>
    </location>
</feature>
<evidence type="ECO:0000256" key="1">
    <source>
        <dbReference type="ARBA" id="ARBA00005091"/>
    </source>
</evidence>
<feature type="domain" description="Glutamine amidotransferase" evidence="12">
    <location>
        <begin position="8"/>
        <end position="206"/>
    </location>
</feature>
<dbReference type="Proteomes" id="UP000582837">
    <property type="component" value="Unassembled WGS sequence"/>
</dbReference>
<comment type="subcellular location">
    <subcellularLocation>
        <location evidence="10">Cytoplasm</location>
    </subcellularLocation>
</comment>
<comment type="catalytic activity">
    <reaction evidence="9 10">
        <text>L-glutamine + H2O = L-glutamate + NH4(+)</text>
        <dbReference type="Rhea" id="RHEA:15889"/>
        <dbReference type="ChEBI" id="CHEBI:15377"/>
        <dbReference type="ChEBI" id="CHEBI:28938"/>
        <dbReference type="ChEBI" id="CHEBI:29985"/>
        <dbReference type="ChEBI" id="CHEBI:58359"/>
        <dbReference type="EC" id="3.5.1.2"/>
    </reaction>
</comment>
<dbReference type="InterPro" id="IPR029062">
    <property type="entry name" value="Class_I_gatase-like"/>
</dbReference>
<keyword evidence="13" id="KW-0808">Transferase</keyword>
<dbReference type="SUPFAM" id="SSF52317">
    <property type="entry name" value="Class I glutamine amidotransferase-like"/>
    <property type="match status" value="1"/>
</dbReference>
<evidence type="ECO:0000256" key="4">
    <source>
        <dbReference type="ARBA" id="ARBA00022801"/>
    </source>
</evidence>
<evidence type="ECO:0000256" key="7">
    <source>
        <dbReference type="ARBA" id="ARBA00023239"/>
    </source>
</evidence>
<evidence type="ECO:0000256" key="5">
    <source>
        <dbReference type="ARBA" id="ARBA00022962"/>
    </source>
</evidence>
<comment type="catalytic activity">
    <reaction evidence="8 10">
        <text>5-[(5-phospho-1-deoxy-D-ribulos-1-ylimino)methylamino]-1-(5-phospho-beta-D-ribosyl)imidazole-4-carboxamide + L-glutamine = D-erythro-1-(imidazol-4-yl)glycerol 3-phosphate + 5-amino-1-(5-phospho-beta-D-ribosyl)imidazole-4-carboxamide + L-glutamate + H(+)</text>
        <dbReference type="Rhea" id="RHEA:24793"/>
        <dbReference type="ChEBI" id="CHEBI:15378"/>
        <dbReference type="ChEBI" id="CHEBI:29985"/>
        <dbReference type="ChEBI" id="CHEBI:58278"/>
        <dbReference type="ChEBI" id="CHEBI:58359"/>
        <dbReference type="ChEBI" id="CHEBI:58475"/>
        <dbReference type="ChEBI" id="CHEBI:58525"/>
        <dbReference type="EC" id="4.3.2.10"/>
    </reaction>
</comment>
<evidence type="ECO:0000259" key="12">
    <source>
        <dbReference type="Pfam" id="PF00117"/>
    </source>
</evidence>
<evidence type="ECO:0000256" key="6">
    <source>
        <dbReference type="ARBA" id="ARBA00023102"/>
    </source>
</evidence>
<sequence>MTARPHVVLLDYGAGNLRSVAKAFEHEGAQVTMTDDPAVARSADRLVLPGQGHFGQCMTRLEERGLGDAVREHVAAGRPFIGICVGMQLLYESSDEAPGVAGLGLLPGAVRRIPTDLPLPHVGWNAVEFIRRSDVDPVLAGVAGPEPRWFYHVHSFAVLDDDNDHVLGRCRYDASFASIVGRDNVWGIQFHPEKSQEDGLRILGNFSKL</sequence>
<dbReference type="PROSITE" id="PS51273">
    <property type="entry name" value="GATASE_TYPE_1"/>
    <property type="match status" value="1"/>
</dbReference>
<dbReference type="EMBL" id="JACHIA010000011">
    <property type="protein sequence ID" value="MBB6071861.1"/>
    <property type="molecule type" value="Genomic_DNA"/>
</dbReference>
<keyword evidence="4 10" id="KW-0378">Hydrolase</keyword>
<comment type="pathway">
    <text evidence="1 10">Amino-acid biosynthesis; L-histidine biosynthesis; L-histidine from 5-phospho-alpha-D-ribose 1-diphosphate: step 5/9.</text>
</comment>
<dbReference type="GO" id="GO:0016829">
    <property type="term" value="F:lyase activity"/>
    <property type="evidence" value="ECO:0007669"/>
    <property type="project" value="UniProtKB-KW"/>
</dbReference>
<dbReference type="GO" id="GO:0000107">
    <property type="term" value="F:imidazoleglycerol-phosphate synthase activity"/>
    <property type="evidence" value="ECO:0007669"/>
    <property type="project" value="UniProtKB-UniRule"/>
</dbReference>
<dbReference type="PANTHER" id="PTHR42701:SF1">
    <property type="entry name" value="IMIDAZOLE GLYCEROL PHOSPHATE SYNTHASE SUBUNIT HISH"/>
    <property type="match status" value="1"/>
</dbReference>
<dbReference type="Gene3D" id="3.40.50.880">
    <property type="match status" value="1"/>
</dbReference>
<dbReference type="GO" id="GO:0004359">
    <property type="term" value="F:glutaminase activity"/>
    <property type="evidence" value="ECO:0007669"/>
    <property type="project" value="UniProtKB-EC"/>
</dbReference>
<feature type="active site" evidence="10 11">
    <location>
        <position position="191"/>
    </location>
</feature>
<protein>
    <recommendedName>
        <fullName evidence="10">Imidazole glycerol phosphate synthase subunit HisH</fullName>
        <ecNumber evidence="10">4.3.2.10</ecNumber>
    </recommendedName>
    <alternativeName>
        <fullName evidence="10">IGP synthase glutaminase subunit</fullName>
        <ecNumber evidence="10">3.5.1.2</ecNumber>
    </alternativeName>
    <alternativeName>
        <fullName evidence="10">IGP synthase subunit HisH</fullName>
    </alternativeName>
    <alternativeName>
        <fullName evidence="10">ImGP synthase subunit HisH</fullName>
        <shortName evidence="10">IGPS subunit HisH</shortName>
    </alternativeName>
</protein>
<dbReference type="PIRSF" id="PIRSF000495">
    <property type="entry name" value="Amidotransf_hisH"/>
    <property type="match status" value="1"/>
</dbReference>
<dbReference type="EC" id="3.5.1.2" evidence="10"/>
<dbReference type="UniPathway" id="UPA00031">
    <property type="reaction ID" value="UER00010"/>
</dbReference>
<dbReference type="HAMAP" id="MF_00278">
    <property type="entry name" value="HisH"/>
    <property type="match status" value="1"/>
</dbReference>
<feature type="active site" evidence="10 11">
    <location>
        <position position="193"/>
    </location>
</feature>
<evidence type="ECO:0000256" key="9">
    <source>
        <dbReference type="ARBA" id="ARBA00049534"/>
    </source>
</evidence>